<sequence>MLKENSRKIRKTLSIDKSLLEKLQIKAGEEGIKTSLSNLIELSIYTVLSDNLKENYQNYLNYVKTGGNR</sequence>
<evidence type="ECO:0000313" key="2">
    <source>
        <dbReference type="Proteomes" id="UP000728968"/>
    </source>
</evidence>
<protein>
    <recommendedName>
        <fullName evidence="3">Antitoxin</fullName>
    </recommendedName>
</protein>
<gene>
    <name evidence="1" type="ORF">H6A04_10900</name>
</gene>
<dbReference type="Proteomes" id="UP000728968">
    <property type="component" value="Unassembled WGS sequence"/>
</dbReference>
<evidence type="ECO:0000313" key="1">
    <source>
        <dbReference type="EMBL" id="MBM6876143.1"/>
    </source>
</evidence>
<name>A0ABS2G6E9_FUSMR</name>
<proteinExistence type="predicted"/>
<comment type="caution">
    <text evidence="1">The sequence shown here is derived from an EMBL/GenBank/DDBJ whole genome shotgun (WGS) entry which is preliminary data.</text>
</comment>
<reference evidence="1 2" key="1">
    <citation type="journal article" date="2021" name="Sci. Rep.">
        <title>The distribution of antibiotic resistance genes in chicken gut microbiota commensals.</title>
        <authorList>
            <person name="Juricova H."/>
            <person name="Matiasovicova J."/>
            <person name="Kubasova T."/>
            <person name="Cejkova D."/>
            <person name="Rychlik I."/>
        </authorList>
    </citation>
    <scope>NUCLEOTIDE SEQUENCE [LARGE SCALE GENOMIC DNA]</scope>
    <source>
        <strain evidence="1 2">An425</strain>
    </source>
</reference>
<dbReference type="EMBL" id="JACJLT010000194">
    <property type="protein sequence ID" value="MBM6876143.1"/>
    <property type="molecule type" value="Genomic_DNA"/>
</dbReference>
<accession>A0ABS2G6E9</accession>
<dbReference type="RefSeq" id="WP_204716767.1">
    <property type="nucleotide sequence ID" value="NZ_JACJLT010000194.1"/>
</dbReference>
<organism evidence="1 2">
    <name type="scientific">Fusobacterium mortiferum</name>
    <dbReference type="NCBI Taxonomy" id="850"/>
    <lineage>
        <taxon>Bacteria</taxon>
        <taxon>Fusobacteriati</taxon>
        <taxon>Fusobacteriota</taxon>
        <taxon>Fusobacteriia</taxon>
        <taxon>Fusobacteriales</taxon>
        <taxon>Fusobacteriaceae</taxon>
        <taxon>Fusobacterium</taxon>
    </lineage>
</organism>
<evidence type="ECO:0008006" key="3">
    <source>
        <dbReference type="Google" id="ProtNLM"/>
    </source>
</evidence>
<keyword evidence="2" id="KW-1185">Reference proteome</keyword>